<comment type="caution">
    <text evidence="1">The sequence shown here is derived from an EMBL/GenBank/DDBJ whole genome shotgun (WGS) entry which is preliminary data.</text>
</comment>
<evidence type="ECO:0000313" key="1">
    <source>
        <dbReference type="EMBL" id="CAB3389041.1"/>
    </source>
</evidence>
<proteinExistence type="predicted"/>
<sequence>MSEGGREELNAIARCALESVVRLRENHAMIQSGIKVYTESINNILETFVCTLQAKLAKNDEETAEIFQKAARELILSDPLKEVSTEHRIRSCMKLYCGLVDPVPVKQGIGFFPTYAVAGRVENTIGQTRRDVVGAVETDTILEKRATVTQTGSSSTSSKDIFGVEDIKLVRWLRSSMTKISVEKVDELVAT</sequence>
<dbReference type="Proteomes" id="UP000494165">
    <property type="component" value="Unassembled WGS sequence"/>
</dbReference>
<organism evidence="1 2">
    <name type="scientific">Cloeon dipterum</name>
    <dbReference type="NCBI Taxonomy" id="197152"/>
    <lineage>
        <taxon>Eukaryota</taxon>
        <taxon>Metazoa</taxon>
        <taxon>Ecdysozoa</taxon>
        <taxon>Arthropoda</taxon>
        <taxon>Hexapoda</taxon>
        <taxon>Insecta</taxon>
        <taxon>Pterygota</taxon>
        <taxon>Palaeoptera</taxon>
        <taxon>Ephemeroptera</taxon>
        <taxon>Pisciforma</taxon>
        <taxon>Baetidae</taxon>
        <taxon>Cloeon</taxon>
    </lineage>
</organism>
<accession>A0A8S1E8H8</accession>
<protein>
    <submittedName>
        <fullName evidence="1">Uncharacterized protein</fullName>
    </submittedName>
</protein>
<name>A0A8S1E8H8_9INSE</name>
<gene>
    <name evidence="1" type="ORF">CLODIP_2_CD02518</name>
</gene>
<evidence type="ECO:0000313" key="2">
    <source>
        <dbReference type="Proteomes" id="UP000494165"/>
    </source>
</evidence>
<dbReference type="AlphaFoldDB" id="A0A8S1E8H8"/>
<keyword evidence="2" id="KW-1185">Reference proteome</keyword>
<dbReference type="EMBL" id="CADEPI010001137">
    <property type="protein sequence ID" value="CAB3389041.1"/>
    <property type="molecule type" value="Genomic_DNA"/>
</dbReference>
<reference evidence="1 2" key="1">
    <citation type="submission" date="2020-04" db="EMBL/GenBank/DDBJ databases">
        <authorList>
            <person name="Alioto T."/>
            <person name="Alioto T."/>
            <person name="Gomez Garrido J."/>
        </authorList>
    </citation>
    <scope>NUCLEOTIDE SEQUENCE [LARGE SCALE GENOMIC DNA]</scope>
</reference>